<dbReference type="InterPro" id="IPR050548">
    <property type="entry name" value="PcG_chromatin_remod_factors"/>
</dbReference>
<evidence type="ECO:0000256" key="3">
    <source>
        <dbReference type="SAM" id="MobiDB-lite"/>
    </source>
</evidence>
<dbReference type="InterPro" id="IPR047358">
    <property type="entry name" value="MBT_dSfmbt_rpt1"/>
</dbReference>
<feature type="region of interest" description="Disordered" evidence="3">
    <location>
        <begin position="98"/>
        <end position="139"/>
    </location>
</feature>
<evidence type="ECO:0000256" key="2">
    <source>
        <dbReference type="PROSITE-ProRule" id="PRU00459"/>
    </source>
</evidence>
<organism evidence="4 5">
    <name type="scientific">Priapulus caudatus</name>
    <name type="common">Priapulid worm</name>
    <dbReference type="NCBI Taxonomy" id="37621"/>
    <lineage>
        <taxon>Eukaryota</taxon>
        <taxon>Metazoa</taxon>
        <taxon>Ecdysozoa</taxon>
        <taxon>Scalidophora</taxon>
        <taxon>Priapulida</taxon>
        <taxon>Priapulimorpha</taxon>
        <taxon>Priapulimorphida</taxon>
        <taxon>Priapulidae</taxon>
        <taxon>Priapulus</taxon>
    </lineage>
</organism>
<dbReference type="Proteomes" id="UP000695022">
    <property type="component" value="Unplaced"/>
</dbReference>
<dbReference type="CDD" id="cd20098">
    <property type="entry name" value="MBT_dSfmbt-like_rpt2"/>
    <property type="match status" value="1"/>
</dbReference>
<gene>
    <name evidence="5" type="primary">LOC106807230</name>
</gene>
<dbReference type="Gene3D" id="2.30.30.140">
    <property type="match status" value="4"/>
</dbReference>
<dbReference type="Pfam" id="PF02820">
    <property type="entry name" value="MBT"/>
    <property type="match status" value="4"/>
</dbReference>
<evidence type="ECO:0000256" key="1">
    <source>
        <dbReference type="ARBA" id="ARBA00022737"/>
    </source>
</evidence>
<feature type="repeat" description="MBT" evidence="2">
    <location>
        <begin position="268"/>
        <end position="369"/>
    </location>
</feature>
<evidence type="ECO:0000313" key="5">
    <source>
        <dbReference type="RefSeq" id="XP_014665004.1"/>
    </source>
</evidence>
<keyword evidence="4" id="KW-1185">Reference proteome</keyword>
<name>A0ABM1DYI3_PRICU</name>
<accession>A0ABM1DYI3</accession>
<dbReference type="RefSeq" id="XP_014665004.1">
    <property type="nucleotide sequence ID" value="XM_014809518.1"/>
</dbReference>
<dbReference type="CDD" id="cd20119">
    <property type="entry name" value="MBT_dSfmbt_rpt1"/>
    <property type="match status" value="1"/>
</dbReference>
<feature type="repeat" description="MBT" evidence="2">
    <location>
        <begin position="156"/>
        <end position="260"/>
    </location>
</feature>
<dbReference type="SUPFAM" id="SSF63748">
    <property type="entry name" value="Tudor/PWWP/MBT"/>
    <property type="match status" value="4"/>
</dbReference>
<dbReference type="SMART" id="SM00561">
    <property type="entry name" value="MBT"/>
    <property type="match status" value="4"/>
</dbReference>
<feature type="repeat" description="MBT" evidence="2">
    <location>
        <begin position="370"/>
        <end position="477"/>
    </location>
</feature>
<reference evidence="5" key="1">
    <citation type="submission" date="2025-08" db="UniProtKB">
        <authorList>
            <consortium name="RefSeq"/>
        </authorList>
    </citation>
    <scope>IDENTIFICATION</scope>
</reference>
<feature type="compositionally biased region" description="Basic and acidic residues" evidence="3">
    <location>
        <begin position="99"/>
        <end position="113"/>
    </location>
</feature>
<dbReference type="CDD" id="cd20100">
    <property type="entry name" value="MBT_dSfmbt-like_rpt4"/>
    <property type="match status" value="1"/>
</dbReference>
<keyword evidence="1" id="KW-0677">Repeat</keyword>
<sequence>MPMGLQLSTQIANEGCGESLYLDGASDILTHDTSEYICMSESSTRISAPLSNNRKILEGQFAMLACEKCGDSLGKKGSNLGQTKRAFCLSCSCGVGASNDRKAQPTKPRRDARMQVTGRQKISESVKKKHKVEGKDKGKQSLNNMENYTMYKADGFMWDDMLSSPNTEAASVSSFKHVAMSEVWNSMTVGMKVEVENSDCDMTTDAYWIATVMKIAGYKAMLRYEGFGMNASADFWLNLCTTDVHPVGWCAAQGKPLVPPKDVQHKYSDWKDFLVRRLTGARTLPHNFKEKVVESSQSVIKVGQILEVVDKNCISRMRVASVDKVVGGRLQLKYKDSWCAEEEFWCHQESPLIHPIGWSEYVGHSLKASEGYCAKLDSKAIHENKEEVPWEFFEQRAASDVASGFQEGMKLEAIDPLNLSSICVATVMKVLDHGYIMIGIDGSMSPQGTDWFCYSANSPCIFPVGFCDLNRIALTAPRGHRGIFSWFQYLKNTKAVAAPVSLFSKCVPKHGFRVGMKLEVVDLMEPRLICVASIAKVVGRLLKVHFDGWGEEYDQWVDCVSPDIYPVGWCQLNSYRIEGPRIEPEPTQLAKKKAKSKTMIYKGVHRKKRKNKTAAKLKRKTSLTLKRLLVGNNVRVSYAAPSGGAAATIPDERDHSYAPSPAHQVTPPFTDGFPLDVDLDLDDISLVSTTSYASAASPRGGGGGGATASILATTGRAGDTLRHPRESGLMWRSSSGLTVMSTQ</sequence>
<dbReference type="PROSITE" id="PS51079">
    <property type="entry name" value="MBT"/>
    <property type="match status" value="4"/>
</dbReference>
<dbReference type="PANTHER" id="PTHR12247:SF104">
    <property type="entry name" value="POLYCOMB PROTEIN SFMBT"/>
    <property type="match status" value="1"/>
</dbReference>
<protein>
    <submittedName>
        <fullName evidence="5">MBT domain-containing protein 1-like</fullName>
    </submittedName>
</protein>
<dbReference type="GeneID" id="106807230"/>
<dbReference type="PANTHER" id="PTHR12247">
    <property type="entry name" value="POLYCOMB GROUP PROTEIN"/>
    <property type="match status" value="1"/>
</dbReference>
<dbReference type="InterPro" id="IPR004092">
    <property type="entry name" value="Mbt"/>
</dbReference>
<feature type="repeat" description="MBT" evidence="2">
    <location>
        <begin position="484"/>
        <end position="580"/>
    </location>
</feature>
<evidence type="ECO:0000313" key="4">
    <source>
        <dbReference type="Proteomes" id="UP000695022"/>
    </source>
</evidence>
<proteinExistence type="predicted"/>